<dbReference type="AlphaFoldDB" id="A0A154P3B2"/>
<keyword evidence="3" id="KW-1185">Reference proteome</keyword>
<evidence type="ECO:0000256" key="1">
    <source>
        <dbReference type="SAM" id="MobiDB-lite"/>
    </source>
</evidence>
<evidence type="ECO:0000313" key="3">
    <source>
        <dbReference type="Proteomes" id="UP000076502"/>
    </source>
</evidence>
<dbReference type="Proteomes" id="UP000076502">
    <property type="component" value="Unassembled WGS sequence"/>
</dbReference>
<evidence type="ECO:0000313" key="2">
    <source>
        <dbReference type="EMBL" id="KZC06425.1"/>
    </source>
</evidence>
<reference evidence="2 3" key="1">
    <citation type="submission" date="2015-07" db="EMBL/GenBank/DDBJ databases">
        <title>The genome of Dufourea novaeangliae.</title>
        <authorList>
            <person name="Pan H."/>
            <person name="Kapheim K."/>
        </authorList>
    </citation>
    <scope>NUCLEOTIDE SEQUENCE [LARGE SCALE GENOMIC DNA]</scope>
    <source>
        <strain evidence="2">0120121106</strain>
        <tissue evidence="2">Whole body</tissue>
    </source>
</reference>
<dbReference type="EMBL" id="KQ434809">
    <property type="protein sequence ID" value="KZC06425.1"/>
    <property type="molecule type" value="Genomic_DNA"/>
</dbReference>
<sequence>MKPRDNVPVTSVEETIETVPTRGLERDKECTQNQPLESFQAPLTGVRPDVQSSRPVDRGNTLAESGSVVFVDEPKYECGRGQVRTRTNHRTHRQAARSFGERFAARSLWQPILSSSERCSDTSTIIRQRRRGVGGAGNLGETWRGDDLTRSNRQTFPDNRFEAPSVNPELIHVATHRVARVQPVKFPFGGPSCSPSRHNPPFPR</sequence>
<name>A0A154P3B2_DUFNO</name>
<proteinExistence type="predicted"/>
<protein>
    <submittedName>
        <fullName evidence="2">Uncharacterized protein</fullName>
    </submittedName>
</protein>
<gene>
    <name evidence="2" type="ORF">WN55_10335</name>
</gene>
<feature type="region of interest" description="Disordered" evidence="1">
    <location>
        <begin position="136"/>
        <end position="163"/>
    </location>
</feature>
<organism evidence="2 3">
    <name type="scientific">Dufourea novaeangliae</name>
    <name type="common">Sweat bee</name>
    <dbReference type="NCBI Taxonomy" id="178035"/>
    <lineage>
        <taxon>Eukaryota</taxon>
        <taxon>Metazoa</taxon>
        <taxon>Ecdysozoa</taxon>
        <taxon>Arthropoda</taxon>
        <taxon>Hexapoda</taxon>
        <taxon>Insecta</taxon>
        <taxon>Pterygota</taxon>
        <taxon>Neoptera</taxon>
        <taxon>Endopterygota</taxon>
        <taxon>Hymenoptera</taxon>
        <taxon>Apocrita</taxon>
        <taxon>Aculeata</taxon>
        <taxon>Apoidea</taxon>
        <taxon>Anthophila</taxon>
        <taxon>Halictidae</taxon>
        <taxon>Rophitinae</taxon>
        <taxon>Dufourea</taxon>
    </lineage>
</organism>
<accession>A0A154P3B2</accession>